<comment type="subcellular location">
    <subcellularLocation>
        <location evidence="5">Cytoplasm</location>
    </subcellularLocation>
</comment>
<name>A0A2P7Q266_9FIRM</name>
<evidence type="ECO:0000256" key="5">
    <source>
        <dbReference type="HAMAP-Rule" id="MF_00565"/>
    </source>
</evidence>
<dbReference type="GO" id="GO:0036370">
    <property type="term" value="F:D-alanyl carrier activity"/>
    <property type="evidence" value="ECO:0007669"/>
    <property type="project" value="UniProtKB-UniRule"/>
</dbReference>
<dbReference type="Pfam" id="PF00550">
    <property type="entry name" value="PP-binding"/>
    <property type="match status" value="1"/>
</dbReference>
<dbReference type="GO" id="GO:0070395">
    <property type="term" value="P:lipoteichoic acid biosynthetic process"/>
    <property type="evidence" value="ECO:0007669"/>
    <property type="project" value="UniProtKB-UniRule"/>
</dbReference>
<evidence type="ECO:0000313" key="8">
    <source>
        <dbReference type="Proteomes" id="UP000241434"/>
    </source>
</evidence>
<organism evidence="7 8">
    <name type="scientific">Peptostreptococcus russellii</name>
    <dbReference type="NCBI Taxonomy" id="215200"/>
    <lineage>
        <taxon>Bacteria</taxon>
        <taxon>Bacillati</taxon>
        <taxon>Bacillota</taxon>
        <taxon>Clostridia</taxon>
        <taxon>Peptostreptococcales</taxon>
        <taxon>Peptostreptococcaceae</taxon>
        <taxon>Peptostreptococcus</taxon>
    </lineage>
</organism>
<keyword evidence="8" id="KW-1185">Reference proteome</keyword>
<reference evidence="7" key="1">
    <citation type="thesis" date="2015" institute="Rutgers" country="The State University of New Jersey, 14 College Farm Rd., New Brunswick, NJ, USA">
        <title>Ammonia toxicity in bacteria and its implications for treatment of and resource recovery from highly nitrogenous organic wastes.</title>
        <authorList>
            <person name="Luther A.K."/>
        </authorList>
    </citation>
    <scope>NUCLEOTIDE SEQUENCE</scope>
    <source>
        <strain evidence="7">RT-10B</strain>
    </source>
</reference>
<dbReference type="NCBIfam" id="NF003464">
    <property type="entry name" value="PRK05087.1"/>
    <property type="match status" value="1"/>
</dbReference>
<comment type="similarity">
    <text evidence="5">Belongs to the DltC family.</text>
</comment>
<dbReference type="HAMAP" id="MF_00565">
    <property type="entry name" value="DltC"/>
    <property type="match status" value="1"/>
</dbReference>
<accession>A0A2P7Q266</accession>
<evidence type="ECO:0000256" key="3">
    <source>
        <dbReference type="ARBA" id="ARBA00022553"/>
    </source>
</evidence>
<evidence type="ECO:0000313" key="7">
    <source>
        <dbReference type="EMBL" id="PSJ32064.1"/>
    </source>
</evidence>
<keyword evidence="1 5" id="KW-0596">Phosphopantetheine</keyword>
<sequence length="79" mass="9034">MELQEKVIEIFEEVLGTDEIKEDLDLDMFENELLDSLAIIEVLLGIEEKLGLSLQPTDLERKDMATVNNLVAFLKTKLQ</sequence>
<evidence type="ECO:0000256" key="4">
    <source>
        <dbReference type="ARBA" id="ARBA00023316"/>
    </source>
</evidence>
<comment type="PTM">
    <text evidence="5">4'-phosphopantetheine is transferred from CoA to a specific serine of apo-DCP.</text>
</comment>
<dbReference type="GO" id="GO:0071555">
    <property type="term" value="P:cell wall organization"/>
    <property type="evidence" value="ECO:0007669"/>
    <property type="project" value="UniProtKB-KW"/>
</dbReference>
<dbReference type="UniPathway" id="UPA00556"/>
<dbReference type="AlphaFoldDB" id="A0A2P7Q266"/>
<dbReference type="PROSITE" id="PS50075">
    <property type="entry name" value="CARRIER"/>
    <property type="match status" value="1"/>
</dbReference>
<evidence type="ECO:0000256" key="1">
    <source>
        <dbReference type="ARBA" id="ARBA00022450"/>
    </source>
</evidence>
<keyword evidence="3 5" id="KW-0597">Phosphoprotein</keyword>
<comment type="function">
    <text evidence="5">Carrier protein involved in the D-alanylation of lipoteichoic acid (LTA). The loading of thioester-linked D-alanine onto DltC is catalyzed by D-alanine--D-alanyl carrier protein ligase DltA. The DltC-carried D-alanyl group is further transferred to cell membrane phosphatidylglycerol (PG) by forming an ester bond, probably catalyzed by DltD. D-alanylation of LTA plays an important role in modulating the properties of the cell wall in Gram-positive bacteria, influencing the net charge of the cell wall.</text>
</comment>
<dbReference type="Proteomes" id="UP000241434">
    <property type="component" value="Unassembled WGS sequence"/>
</dbReference>
<dbReference type="SUPFAM" id="SSF47336">
    <property type="entry name" value="ACP-like"/>
    <property type="match status" value="1"/>
</dbReference>
<proteinExistence type="inferred from homology"/>
<dbReference type="RefSeq" id="WP_106776047.1">
    <property type="nucleotide sequence ID" value="NZ_JBGGGQ010000002.1"/>
</dbReference>
<keyword evidence="2 5" id="KW-0963">Cytoplasm</keyword>
<dbReference type="Gene3D" id="1.10.1200.10">
    <property type="entry name" value="ACP-like"/>
    <property type="match status" value="1"/>
</dbReference>
<dbReference type="InterPro" id="IPR003230">
    <property type="entry name" value="DltC"/>
</dbReference>
<comment type="pathway">
    <text evidence="5">Cell wall biogenesis; lipoteichoic acid biosynthesis.</text>
</comment>
<evidence type="ECO:0000259" key="6">
    <source>
        <dbReference type="PROSITE" id="PS50075"/>
    </source>
</evidence>
<feature type="modified residue" description="O-(pantetheine 4'-phosphoryl)serine" evidence="5">
    <location>
        <position position="36"/>
    </location>
</feature>
<protein>
    <recommendedName>
        <fullName evidence="5">D-alanyl carrier protein</fullName>
        <shortName evidence="5">DCP</shortName>
    </recommendedName>
    <alternativeName>
        <fullName evidence="5">D-alanine--poly(phosphoribitol) ligase subunit 2</fullName>
    </alternativeName>
</protein>
<dbReference type="GO" id="GO:0005737">
    <property type="term" value="C:cytoplasm"/>
    <property type="evidence" value="ECO:0007669"/>
    <property type="project" value="UniProtKB-SubCell"/>
</dbReference>
<keyword evidence="4 5" id="KW-0961">Cell wall biogenesis/degradation</keyword>
<feature type="domain" description="Carrier" evidence="6">
    <location>
        <begin position="1"/>
        <end position="78"/>
    </location>
</feature>
<evidence type="ECO:0000256" key="2">
    <source>
        <dbReference type="ARBA" id="ARBA00022490"/>
    </source>
</evidence>
<dbReference type="InterPro" id="IPR009081">
    <property type="entry name" value="PP-bd_ACP"/>
</dbReference>
<comment type="caution">
    <text evidence="7">The sequence shown here is derived from an EMBL/GenBank/DDBJ whole genome shotgun (WGS) entry which is preliminary data.</text>
</comment>
<dbReference type="NCBIfam" id="TIGR01688">
    <property type="entry name" value="dltC"/>
    <property type="match status" value="1"/>
</dbReference>
<dbReference type="EMBL" id="JYGE01000002">
    <property type="protein sequence ID" value="PSJ32064.1"/>
    <property type="molecule type" value="Genomic_DNA"/>
</dbReference>
<dbReference type="InterPro" id="IPR036736">
    <property type="entry name" value="ACP-like_sf"/>
</dbReference>
<dbReference type="OrthoDB" id="6462171at2"/>
<gene>
    <name evidence="5" type="primary">dltC</name>
    <name evidence="7" type="ORF">UF10_01270</name>
</gene>